<dbReference type="EMBL" id="LR796344">
    <property type="protein sequence ID" value="CAB4138477.1"/>
    <property type="molecule type" value="Genomic_DNA"/>
</dbReference>
<organism evidence="2">
    <name type="scientific">uncultured Caudovirales phage</name>
    <dbReference type="NCBI Taxonomy" id="2100421"/>
    <lineage>
        <taxon>Viruses</taxon>
        <taxon>Duplodnaviria</taxon>
        <taxon>Heunggongvirae</taxon>
        <taxon>Uroviricota</taxon>
        <taxon>Caudoviricetes</taxon>
        <taxon>Peduoviridae</taxon>
        <taxon>Maltschvirus</taxon>
        <taxon>Maltschvirus maltsch</taxon>
    </lineage>
</organism>
<protein>
    <submittedName>
        <fullName evidence="2">Uncharacterized protein</fullName>
    </submittedName>
</protein>
<accession>A0A6J5LZE4</accession>
<proteinExistence type="predicted"/>
<evidence type="ECO:0000313" key="2">
    <source>
        <dbReference type="EMBL" id="CAB4138477.1"/>
    </source>
</evidence>
<name>A0A6J5LZE4_9CAUD</name>
<feature type="compositionally biased region" description="Gly residues" evidence="1">
    <location>
        <begin position="183"/>
        <end position="193"/>
    </location>
</feature>
<evidence type="ECO:0000256" key="1">
    <source>
        <dbReference type="SAM" id="MobiDB-lite"/>
    </source>
</evidence>
<reference evidence="2" key="1">
    <citation type="submission" date="2020-04" db="EMBL/GenBank/DDBJ databases">
        <authorList>
            <person name="Chiriac C."/>
            <person name="Salcher M."/>
            <person name="Ghai R."/>
            <person name="Kavagutti S V."/>
        </authorList>
    </citation>
    <scope>NUCLEOTIDE SEQUENCE</scope>
</reference>
<feature type="region of interest" description="Disordered" evidence="1">
    <location>
        <begin position="172"/>
        <end position="193"/>
    </location>
</feature>
<gene>
    <name evidence="2" type="ORF">UFOVP330_72</name>
</gene>
<sequence>MGSGRSAVGGAMGGLGVPGGGIANLAPGMSPGMGGRFPTMGTPTPPSMTQQQMRQVLLDQQRTQQIPQMPGGQFGMPGGQMATPFPGAPGQMPPTQFGMPGGQFGMPTVGQQQVQIPSMTMSLPSSFLGASQQQTQSQMALPGQRSSMGRFPGSMAQAAMGLPQAVARPGGIPPNQPQASAGQGLGSIFGGMK</sequence>